<dbReference type="PANTHER" id="PTHR32196">
    <property type="entry name" value="ABC TRANSPORTER PERMEASE PROTEIN YPHD-RELATED-RELATED"/>
    <property type="match status" value="1"/>
</dbReference>
<evidence type="ECO:0000256" key="2">
    <source>
        <dbReference type="ARBA" id="ARBA00022475"/>
    </source>
</evidence>
<evidence type="ECO:0000256" key="3">
    <source>
        <dbReference type="ARBA" id="ARBA00022692"/>
    </source>
</evidence>
<evidence type="ECO:0000313" key="8">
    <source>
        <dbReference type="Proteomes" id="UP001500929"/>
    </source>
</evidence>
<dbReference type="RefSeq" id="WP_259478545.1">
    <property type="nucleotide sequence ID" value="NZ_BAAAQY010000003.1"/>
</dbReference>
<evidence type="ECO:0000256" key="6">
    <source>
        <dbReference type="SAM" id="Phobius"/>
    </source>
</evidence>
<feature type="transmembrane region" description="Helical" evidence="6">
    <location>
        <begin position="176"/>
        <end position="195"/>
    </location>
</feature>
<feature type="transmembrane region" description="Helical" evidence="6">
    <location>
        <begin position="280"/>
        <end position="300"/>
    </location>
</feature>
<proteinExistence type="predicted"/>
<evidence type="ECO:0000256" key="5">
    <source>
        <dbReference type="ARBA" id="ARBA00023136"/>
    </source>
</evidence>
<keyword evidence="8" id="KW-1185">Reference proteome</keyword>
<gene>
    <name evidence="7" type="ORF">GCM10009851_10320</name>
</gene>
<comment type="subcellular location">
    <subcellularLocation>
        <location evidence="1">Cell membrane</location>
        <topology evidence="1">Multi-pass membrane protein</topology>
    </subcellularLocation>
</comment>
<evidence type="ECO:0000256" key="4">
    <source>
        <dbReference type="ARBA" id="ARBA00022989"/>
    </source>
</evidence>
<comment type="caution">
    <text evidence="7">The sequence shown here is derived from an EMBL/GenBank/DDBJ whole genome shotgun (WGS) entry which is preliminary data.</text>
</comment>
<accession>A0ABN3DD43</accession>
<feature type="transmembrane region" description="Helical" evidence="6">
    <location>
        <begin position="255"/>
        <end position="273"/>
    </location>
</feature>
<dbReference type="EMBL" id="BAAAQY010000003">
    <property type="protein sequence ID" value="GAA2227947.1"/>
    <property type="molecule type" value="Genomic_DNA"/>
</dbReference>
<feature type="transmembrane region" description="Helical" evidence="6">
    <location>
        <begin position="110"/>
        <end position="129"/>
    </location>
</feature>
<dbReference type="PANTHER" id="PTHR32196:SF72">
    <property type="entry name" value="RIBOSE IMPORT PERMEASE PROTEIN RBSC"/>
    <property type="match status" value="1"/>
</dbReference>
<dbReference type="InterPro" id="IPR001851">
    <property type="entry name" value="ABC_transp_permease"/>
</dbReference>
<evidence type="ECO:0000313" key="7">
    <source>
        <dbReference type="EMBL" id="GAA2227947.1"/>
    </source>
</evidence>
<organism evidence="7 8">
    <name type="scientific">Herbiconiux moechotypicola</name>
    <dbReference type="NCBI Taxonomy" id="637393"/>
    <lineage>
        <taxon>Bacteria</taxon>
        <taxon>Bacillati</taxon>
        <taxon>Actinomycetota</taxon>
        <taxon>Actinomycetes</taxon>
        <taxon>Micrococcales</taxon>
        <taxon>Microbacteriaceae</taxon>
        <taxon>Herbiconiux</taxon>
    </lineage>
</organism>
<keyword evidence="2" id="KW-1003">Cell membrane</keyword>
<sequence>MTTLTAPRASGRSSVPTFRSRATIGAKHSAPGALSLVAMIVIFVIAVANQPGILSVYGLTLMLTAAVPLLLAAQAQMLIMSVGDIDLGIGQLVGLVTVIAATMLTTDPLLGVLALLAIVGAYALLGLLVQKRNVPSIIATLGMSFVWLGLGLQLLPTPGGQTPEWLAQLSAWRPDWIPAPVVWIVAITLVAWFLAKRTRFGTRMRALGSSSPTLSRAGWSLSRTRVLTYAAAAVLAVLAGLVLASQTQSGDVNSAGNYTLMTIAAVILGGGNFKGGQSFPVGTAFGVVTLSLITVLLGLINLSSSLQSAAQGLIVLAVLAGRVITERFVR</sequence>
<feature type="transmembrane region" description="Helical" evidence="6">
    <location>
        <begin position="85"/>
        <end position="104"/>
    </location>
</feature>
<keyword evidence="4 6" id="KW-1133">Transmembrane helix</keyword>
<dbReference type="CDD" id="cd06579">
    <property type="entry name" value="TM_PBP1_transp_AraH_like"/>
    <property type="match status" value="1"/>
</dbReference>
<feature type="transmembrane region" description="Helical" evidence="6">
    <location>
        <begin position="54"/>
        <end position="73"/>
    </location>
</feature>
<feature type="transmembrane region" description="Helical" evidence="6">
    <location>
        <begin position="226"/>
        <end position="243"/>
    </location>
</feature>
<name>A0ABN3DD43_9MICO</name>
<evidence type="ECO:0000256" key="1">
    <source>
        <dbReference type="ARBA" id="ARBA00004651"/>
    </source>
</evidence>
<protein>
    <submittedName>
        <fullName evidence="7">ABC transporter permease</fullName>
    </submittedName>
</protein>
<feature type="transmembrane region" description="Helical" evidence="6">
    <location>
        <begin position="136"/>
        <end position="156"/>
    </location>
</feature>
<keyword evidence="3 6" id="KW-0812">Transmembrane</keyword>
<dbReference type="Proteomes" id="UP001500929">
    <property type="component" value="Unassembled WGS sequence"/>
</dbReference>
<dbReference type="Pfam" id="PF02653">
    <property type="entry name" value="BPD_transp_2"/>
    <property type="match status" value="1"/>
</dbReference>
<reference evidence="7 8" key="1">
    <citation type="journal article" date="2019" name="Int. J. Syst. Evol. Microbiol.">
        <title>The Global Catalogue of Microorganisms (GCM) 10K type strain sequencing project: providing services to taxonomists for standard genome sequencing and annotation.</title>
        <authorList>
            <consortium name="The Broad Institute Genomics Platform"/>
            <consortium name="The Broad Institute Genome Sequencing Center for Infectious Disease"/>
            <person name="Wu L."/>
            <person name="Ma J."/>
        </authorList>
    </citation>
    <scope>NUCLEOTIDE SEQUENCE [LARGE SCALE GENOMIC DNA]</scope>
    <source>
        <strain evidence="7 8">JCM 16117</strain>
    </source>
</reference>
<feature type="transmembrane region" description="Helical" evidence="6">
    <location>
        <begin position="306"/>
        <end position="325"/>
    </location>
</feature>
<feature type="transmembrane region" description="Helical" evidence="6">
    <location>
        <begin position="29"/>
        <end position="48"/>
    </location>
</feature>
<keyword evidence="5 6" id="KW-0472">Membrane</keyword>